<feature type="compositionally biased region" description="Polar residues" evidence="1">
    <location>
        <begin position="305"/>
        <end position="317"/>
    </location>
</feature>
<dbReference type="VEuPathDB" id="VectorBase:SSCA004386"/>
<evidence type="ECO:0000313" key="2">
    <source>
        <dbReference type="EMBL" id="KPM06754.1"/>
    </source>
</evidence>
<feature type="compositionally biased region" description="Low complexity" evidence="1">
    <location>
        <begin position="130"/>
        <end position="161"/>
    </location>
</feature>
<sequence length="346" mass="36220">MPSNPFGNSVTNGVNDHQSTQSSSPTSSIISESNGLSYTNLDLTNNSSQSYGGSNSGSLSSTSLVPHSPYQRSQLSQQYSTNTGSSPNGLSSSNSSSSQQQPSTSPLSTNNLYSNSSQSYKDYVIGGSSGSTPSSSTPETNNNGLAGSNSSLTQSSNSPVNHQISTSPVQNNQTPSATADSLSGHSLNHLKSSTASEQLSLSADCGGRSSAGSTAITPPNNNNLAYPSYFDANNLLTRSSMVRNSNSGLSSMSSHLQNGLGSPYGLMDPSTSLGPYADMTCQMNGLMGGGGTLSYMQSHPPPPQSQGTLLTNNSAPTVPQYKWMQVKRNIPKPDYRKEKHQNQMKR</sequence>
<reference evidence="2 3" key="1">
    <citation type="journal article" date="2015" name="Parasit. Vectors">
        <title>Draft genome of the scabies mite.</title>
        <authorList>
            <person name="Rider S.D.Jr."/>
            <person name="Morgan M.S."/>
            <person name="Arlian L.G."/>
        </authorList>
    </citation>
    <scope>NUCLEOTIDE SEQUENCE [LARGE SCALE GENOMIC DNA]</scope>
    <source>
        <strain evidence="2">Arlian Lab</strain>
    </source>
</reference>
<feature type="compositionally biased region" description="Polar residues" evidence="1">
    <location>
        <begin position="34"/>
        <end position="44"/>
    </location>
</feature>
<feature type="compositionally biased region" description="Polar residues" evidence="1">
    <location>
        <begin position="70"/>
        <end position="79"/>
    </location>
</feature>
<dbReference type="OrthoDB" id="6517036at2759"/>
<protein>
    <submittedName>
        <fullName evidence="2">Uncharacterized protein</fullName>
    </submittedName>
</protein>
<feature type="compositionally biased region" description="Polar residues" evidence="1">
    <location>
        <begin position="1"/>
        <end position="17"/>
    </location>
</feature>
<evidence type="ECO:0000256" key="1">
    <source>
        <dbReference type="SAM" id="MobiDB-lite"/>
    </source>
</evidence>
<proteinExistence type="predicted"/>
<dbReference type="Proteomes" id="UP000616769">
    <property type="component" value="Unassembled WGS sequence"/>
</dbReference>
<feature type="region of interest" description="Disordered" evidence="1">
    <location>
        <begin position="297"/>
        <end position="346"/>
    </location>
</feature>
<name>A0A132A729_SARSC</name>
<feature type="compositionally biased region" description="Low complexity" evidence="1">
    <location>
        <begin position="18"/>
        <end position="33"/>
    </location>
</feature>
<feature type="region of interest" description="Disordered" evidence="1">
    <location>
        <begin position="1"/>
        <end position="222"/>
    </location>
</feature>
<gene>
    <name evidence="2" type="ORF">QR98_0052320</name>
</gene>
<feature type="compositionally biased region" description="Low complexity" evidence="1">
    <location>
        <begin position="80"/>
        <end position="110"/>
    </location>
</feature>
<evidence type="ECO:0000313" key="3">
    <source>
        <dbReference type="Proteomes" id="UP000616769"/>
    </source>
</evidence>
<organism evidence="2 3">
    <name type="scientific">Sarcoptes scabiei</name>
    <name type="common">Itch mite</name>
    <name type="synonym">Acarus scabiei</name>
    <dbReference type="NCBI Taxonomy" id="52283"/>
    <lineage>
        <taxon>Eukaryota</taxon>
        <taxon>Metazoa</taxon>
        <taxon>Ecdysozoa</taxon>
        <taxon>Arthropoda</taxon>
        <taxon>Chelicerata</taxon>
        <taxon>Arachnida</taxon>
        <taxon>Acari</taxon>
        <taxon>Acariformes</taxon>
        <taxon>Sarcoptiformes</taxon>
        <taxon>Astigmata</taxon>
        <taxon>Psoroptidia</taxon>
        <taxon>Sarcoptoidea</taxon>
        <taxon>Sarcoptidae</taxon>
        <taxon>Sarcoptinae</taxon>
        <taxon>Sarcoptes</taxon>
    </lineage>
</organism>
<feature type="compositionally biased region" description="Polar residues" evidence="1">
    <location>
        <begin position="162"/>
        <end position="201"/>
    </location>
</feature>
<feature type="compositionally biased region" description="Polar residues" evidence="1">
    <location>
        <begin position="210"/>
        <end position="222"/>
    </location>
</feature>
<dbReference type="AlphaFoldDB" id="A0A132A729"/>
<dbReference type="EMBL" id="JXLN01011094">
    <property type="protein sequence ID" value="KPM06754.1"/>
    <property type="molecule type" value="Genomic_DNA"/>
</dbReference>
<feature type="compositionally biased region" description="Low complexity" evidence="1">
    <location>
        <begin position="45"/>
        <end position="63"/>
    </location>
</feature>
<comment type="caution">
    <text evidence="2">The sequence shown here is derived from an EMBL/GenBank/DDBJ whole genome shotgun (WGS) entry which is preliminary data.</text>
</comment>
<feature type="compositionally biased region" description="Basic and acidic residues" evidence="1">
    <location>
        <begin position="331"/>
        <end position="346"/>
    </location>
</feature>
<accession>A0A132A729</accession>
<feature type="compositionally biased region" description="Polar residues" evidence="1">
    <location>
        <begin position="111"/>
        <end position="120"/>
    </location>
</feature>